<dbReference type="GO" id="GO:0017004">
    <property type="term" value="P:cytochrome complex assembly"/>
    <property type="evidence" value="ECO:0007669"/>
    <property type="project" value="UniProtKB-KW"/>
</dbReference>
<keyword evidence="8" id="KW-1185">Reference proteome</keyword>
<dbReference type="PANTHER" id="PTHR42852">
    <property type="entry name" value="THIOL:DISULFIDE INTERCHANGE PROTEIN DSBE"/>
    <property type="match status" value="1"/>
</dbReference>
<dbReference type="PANTHER" id="PTHR42852:SF6">
    <property type="entry name" value="THIOL:DISULFIDE INTERCHANGE PROTEIN DSBE"/>
    <property type="match status" value="1"/>
</dbReference>
<evidence type="ECO:0000256" key="1">
    <source>
        <dbReference type="ARBA" id="ARBA00004196"/>
    </source>
</evidence>
<dbReference type="CDD" id="cd02966">
    <property type="entry name" value="TlpA_like_family"/>
    <property type="match status" value="1"/>
</dbReference>
<name>A0A2P8D5K2_9BACT</name>
<proteinExistence type="predicted"/>
<dbReference type="Gene3D" id="3.40.30.10">
    <property type="entry name" value="Glutaredoxin"/>
    <property type="match status" value="1"/>
</dbReference>
<dbReference type="AlphaFoldDB" id="A0A2P8D5K2"/>
<sequence length="191" mass="20951">MKKFFGFLTGIALLAGSVHAQYQNTTIKVGQKAPELKFNNTADKAVSLADVNKGRYVLVDFWASWCGPCRMSNPSLVLMYDNYKGKTYKNAPNGFTIFSVSLDKNKDAWTRAIAADKLAWDNHVSDLKGWKSEAAETYGVQFIPQAFLLGPDGKVIGTYNTAEEAVKDLDKFVDAGGAKAKAPKTTLRKKA</sequence>
<dbReference type="InterPro" id="IPR013740">
    <property type="entry name" value="Redoxin"/>
</dbReference>
<comment type="subcellular location">
    <subcellularLocation>
        <location evidence="1">Cell envelope</location>
    </subcellularLocation>
</comment>
<evidence type="ECO:0000313" key="8">
    <source>
        <dbReference type="Proteomes" id="UP000240572"/>
    </source>
</evidence>
<dbReference type="SUPFAM" id="SSF52833">
    <property type="entry name" value="Thioredoxin-like"/>
    <property type="match status" value="1"/>
</dbReference>
<evidence type="ECO:0000256" key="2">
    <source>
        <dbReference type="ARBA" id="ARBA00022748"/>
    </source>
</evidence>
<dbReference type="Proteomes" id="UP000240572">
    <property type="component" value="Unassembled WGS sequence"/>
</dbReference>
<keyword evidence="5" id="KW-0732">Signal</keyword>
<dbReference type="OrthoDB" id="9815205at2"/>
<dbReference type="GO" id="GO:0030313">
    <property type="term" value="C:cell envelope"/>
    <property type="evidence" value="ECO:0007669"/>
    <property type="project" value="UniProtKB-SubCell"/>
</dbReference>
<dbReference type="InterPro" id="IPR013766">
    <property type="entry name" value="Thioredoxin_domain"/>
</dbReference>
<evidence type="ECO:0000313" key="7">
    <source>
        <dbReference type="EMBL" id="PSK92503.1"/>
    </source>
</evidence>
<protein>
    <submittedName>
        <fullName evidence="7">Thioredoxin-like protein</fullName>
    </submittedName>
</protein>
<organism evidence="7 8">
    <name type="scientific">Taibaiella chishuiensis</name>
    <dbReference type="NCBI Taxonomy" id="1434707"/>
    <lineage>
        <taxon>Bacteria</taxon>
        <taxon>Pseudomonadati</taxon>
        <taxon>Bacteroidota</taxon>
        <taxon>Chitinophagia</taxon>
        <taxon>Chitinophagales</taxon>
        <taxon>Chitinophagaceae</taxon>
        <taxon>Taibaiella</taxon>
    </lineage>
</organism>
<gene>
    <name evidence="7" type="ORF">B0I18_10380</name>
</gene>
<feature type="domain" description="Thioredoxin" evidence="6">
    <location>
        <begin position="27"/>
        <end position="178"/>
    </location>
</feature>
<keyword evidence="4" id="KW-0676">Redox-active center</keyword>
<dbReference type="PROSITE" id="PS51352">
    <property type="entry name" value="THIOREDOXIN_2"/>
    <property type="match status" value="1"/>
</dbReference>
<accession>A0A2P8D5K2</accession>
<dbReference type="RefSeq" id="WP_106522693.1">
    <property type="nucleotide sequence ID" value="NZ_PYGD01000003.1"/>
</dbReference>
<feature type="chain" id="PRO_5015172260" evidence="5">
    <location>
        <begin position="21"/>
        <end position="191"/>
    </location>
</feature>
<dbReference type="InterPro" id="IPR036249">
    <property type="entry name" value="Thioredoxin-like_sf"/>
</dbReference>
<evidence type="ECO:0000256" key="3">
    <source>
        <dbReference type="ARBA" id="ARBA00023157"/>
    </source>
</evidence>
<dbReference type="Pfam" id="PF08534">
    <property type="entry name" value="Redoxin"/>
    <property type="match status" value="1"/>
</dbReference>
<reference evidence="7 8" key="1">
    <citation type="submission" date="2018-03" db="EMBL/GenBank/DDBJ databases">
        <title>Genomic Encyclopedia of Type Strains, Phase III (KMG-III): the genomes of soil and plant-associated and newly described type strains.</title>
        <authorList>
            <person name="Whitman W."/>
        </authorList>
    </citation>
    <scope>NUCLEOTIDE SEQUENCE [LARGE SCALE GENOMIC DNA]</scope>
    <source>
        <strain evidence="7 8">CGMCC 1.12700</strain>
    </source>
</reference>
<dbReference type="PROSITE" id="PS00194">
    <property type="entry name" value="THIOREDOXIN_1"/>
    <property type="match status" value="1"/>
</dbReference>
<comment type="caution">
    <text evidence="7">The sequence shown here is derived from an EMBL/GenBank/DDBJ whole genome shotgun (WGS) entry which is preliminary data.</text>
</comment>
<evidence type="ECO:0000256" key="4">
    <source>
        <dbReference type="ARBA" id="ARBA00023284"/>
    </source>
</evidence>
<keyword evidence="2" id="KW-0201">Cytochrome c-type biogenesis</keyword>
<evidence type="ECO:0000259" key="6">
    <source>
        <dbReference type="PROSITE" id="PS51352"/>
    </source>
</evidence>
<feature type="signal peptide" evidence="5">
    <location>
        <begin position="1"/>
        <end position="20"/>
    </location>
</feature>
<dbReference type="InterPro" id="IPR017937">
    <property type="entry name" value="Thioredoxin_CS"/>
</dbReference>
<evidence type="ECO:0000256" key="5">
    <source>
        <dbReference type="SAM" id="SignalP"/>
    </source>
</evidence>
<keyword evidence="3" id="KW-1015">Disulfide bond</keyword>
<dbReference type="InterPro" id="IPR050553">
    <property type="entry name" value="Thioredoxin_ResA/DsbE_sf"/>
</dbReference>
<dbReference type="EMBL" id="PYGD01000003">
    <property type="protein sequence ID" value="PSK92503.1"/>
    <property type="molecule type" value="Genomic_DNA"/>
</dbReference>